<keyword evidence="2" id="KW-1133">Transmembrane helix</keyword>
<evidence type="ECO:0000256" key="1">
    <source>
        <dbReference type="SAM" id="MobiDB-lite"/>
    </source>
</evidence>
<keyword evidence="2" id="KW-0812">Transmembrane</keyword>
<name>A0A182P7Y6_9DIPT</name>
<accession>A0A182P7Y6</accession>
<evidence type="ECO:0000313" key="3">
    <source>
        <dbReference type="EnsemblMetazoa" id="AEPI003039-PA"/>
    </source>
</evidence>
<dbReference type="Proteomes" id="UP000075885">
    <property type="component" value="Unassembled WGS sequence"/>
</dbReference>
<protein>
    <submittedName>
        <fullName evidence="3">Uncharacterized protein</fullName>
    </submittedName>
</protein>
<sequence>MQAHDGPKRSYRHDHQQHQRAPEPEVSRRVTFCSGLVLQAKLVPARAAIWLWVLCVCSFAIAPARAGPRYSSRIVETKSGAIRGVILELNSKHLEPVEVN</sequence>
<evidence type="ECO:0000256" key="2">
    <source>
        <dbReference type="SAM" id="Phobius"/>
    </source>
</evidence>
<evidence type="ECO:0000313" key="4">
    <source>
        <dbReference type="Proteomes" id="UP000075885"/>
    </source>
</evidence>
<dbReference type="EnsemblMetazoa" id="AEPI003039-RA">
    <property type="protein sequence ID" value="AEPI003039-PA"/>
    <property type="gene ID" value="AEPI003039"/>
</dbReference>
<keyword evidence="2" id="KW-0472">Membrane</keyword>
<proteinExistence type="predicted"/>
<dbReference type="AlphaFoldDB" id="A0A182P7Y6"/>
<reference evidence="3" key="2">
    <citation type="submission" date="2020-05" db="UniProtKB">
        <authorList>
            <consortium name="EnsemblMetazoa"/>
        </authorList>
    </citation>
    <scope>IDENTIFICATION</scope>
    <source>
        <strain evidence="3">Epiroticus2</strain>
    </source>
</reference>
<feature type="transmembrane region" description="Helical" evidence="2">
    <location>
        <begin position="47"/>
        <end position="64"/>
    </location>
</feature>
<reference evidence="4" key="1">
    <citation type="submission" date="2013-03" db="EMBL/GenBank/DDBJ databases">
        <title>The Genome Sequence of Anopheles epiroticus epiroticus2.</title>
        <authorList>
            <consortium name="The Broad Institute Genomics Platform"/>
            <person name="Neafsey D.E."/>
            <person name="Howell P."/>
            <person name="Walker B."/>
            <person name="Young S.K."/>
            <person name="Zeng Q."/>
            <person name="Gargeya S."/>
            <person name="Fitzgerald M."/>
            <person name="Haas B."/>
            <person name="Abouelleil A."/>
            <person name="Allen A.W."/>
            <person name="Alvarado L."/>
            <person name="Arachchi H.M."/>
            <person name="Berlin A.M."/>
            <person name="Chapman S.B."/>
            <person name="Gainer-Dewar J."/>
            <person name="Goldberg J."/>
            <person name="Griggs A."/>
            <person name="Gujja S."/>
            <person name="Hansen M."/>
            <person name="Howarth C."/>
            <person name="Imamovic A."/>
            <person name="Ireland A."/>
            <person name="Larimer J."/>
            <person name="McCowan C."/>
            <person name="Murphy C."/>
            <person name="Pearson M."/>
            <person name="Poon T.W."/>
            <person name="Priest M."/>
            <person name="Roberts A."/>
            <person name="Saif S."/>
            <person name="Shea T."/>
            <person name="Sisk P."/>
            <person name="Sykes S."/>
            <person name="Wortman J."/>
            <person name="Nusbaum C."/>
            <person name="Birren B."/>
        </authorList>
    </citation>
    <scope>NUCLEOTIDE SEQUENCE [LARGE SCALE GENOMIC DNA]</scope>
    <source>
        <strain evidence="4">Epiroticus2</strain>
    </source>
</reference>
<dbReference type="VEuPathDB" id="VectorBase:AEPI003039"/>
<organism evidence="3 4">
    <name type="scientific">Anopheles epiroticus</name>
    <dbReference type="NCBI Taxonomy" id="199890"/>
    <lineage>
        <taxon>Eukaryota</taxon>
        <taxon>Metazoa</taxon>
        <taxon>Ecdysozoa</taxon>
        <taxon>Arthropoda</taxon>
        <taxon>Hexapoda</taxon>
        <taxon>Insecta</taxon>
        <taxon>Pterygota</taxon>
        <taxon>Neoptera</taxon>
        <taxon>Endopterygota</taxon>
        <taxon>Diptera</taxon>
        <taxon>Nematocera</taxon>
        <taxon>Culicoidea</taxon>
        <taxon>Culicidae</taxon>
        <taxon>Anophelinae</taxon>
        <taxon>Anopheles</taxon>
    </lineage>
</organism>
<feature type="region of interest" description="Disordered" evidence="1">
    <location>
        <begin position="1"/>
        <end position="25"/>
    </location>
</feature>
<dbReference type="STRING" id="199890.A0A182P7Y6"/>
<keyword evidence="4" id="KW-1185">Reference proteome</keyword>